<keyword evidence="1 5" id="KW-0479">Metal-binding</keyword>
<keyword evidence="4 5" id="KW-0862">Zinc</keyword>
<gene>
    <name evidence="8" type="ORF">INT48_007917</name>
</gene>
<dbReference type="GO" id="GO:0003729">
    <property type="term" value="F:mRNA binding"/>
    <property type="evidence" value="ECO:0007669"/>
    <property type="project" value="InterPro"/>
</dbReference>
<evidence type="ECO:0000256" key="6">
    <source>
        <dbReference type="SAM" id="MobiDB-lite"/>
    </source>
</evidence>
<dbReference type="InterPro" id="IPR000571">
    <property type="entry name" value="Znf_CCCH"/>
</dbReference>
<keyword evidence="3 5" id="KW-0863">Zinc-finger</keyword>
<evidence type="ECO:0000313" key="9">
    <source>
        <dbReference type="Proteomes" id="UP000613177"/>
    </source>
</evidence>
<sequence>NWQEMGECRYSKKCRFAHGPEELRCLQRHVRYKTEICRTFHLTGTCLYGVRCTFIHDEIHVASSPTISSSSSMSGDLSPNFFATHSLLSHPNNTCLLQDDLLWGNMMFTPTLAKKEFPSSIWSSLDRRYSSSSSSSSSSLLSVPFTL</sequence>
<dbReference type="PANTHER" id="PTHR12547:SF18">
    <property type="entry name" value="PROTEIN TIS11"/>
    <property type="match status" value="1"/>
</dbReference>
<dbReference type="PANTHER" id="PTHR12547">
    <property type="entry name" value="CCCH ZINC FINGER/TIS11-RELATED"/>
    <property type="match status" value="1"/>
</dbReference>
<evidence type="ECO:0000256" key="1">
    <source>
        <dbReference type="ARBA" id="ARBA00022723"/>
    </source>
</evidence>
<dbReference type="EMBL" id="JAEPRE010000035">
    <property type="protein sequence ID" value="KAG2235286.1"/>
    <property type="molecule type" value="Genomic_DNA"/>
</dbReference>
<proteinExistence type="predicted"/>
<feature type="zinc finger region" description="C3H1-type" evidence="5">
    <location>
        <begin position="1"/>
        <end position="21"/>
    </location>
</feature>
<feature type="non-terminal residue" evidence="8">
    <location>
        <position position="1"/>
    </location>
</feature>
<comment type="caution">
    <text evidence="8">The sequence shown here is derived from an EMBL/GenBank/DDBJ whole genome shotgun (WGS) entry which is preliminary data.</text>
</comment>
<dbReference type="PROSITE" id="PS50103">
    <property type="entry name" value="ZF_C3H1"/>
    <property type="match status" value="2"/>
</dbReference>
<dbReference type="SMART" id="SM00356">
    <property type="entry name" value="ZnF_C3H1"/>
    <property type="match status" value="2"/>
</dbReference>
<dbReference type="InterPro" id="IPR045877">
    <property type="entry name" value="ZFP36-like"/>
</dbReference>
<feature type="region of interest" description="Disordered" evidence="6">
    <location>
        <begin position="128"/>
        <end position="147"/>
    </location>
</feature>
<dbReference type="AlphaFoldDB" id="A0A8H7SUI5"/>
<protein>
    <recommendedName>
        <fullName evidence="7">C3H1-type domain-containing protein</fullName>
    </recommendedName>
</protein>
<name>A0A8H7SUI5_9FUNG</name>
<evidence type="ECO:0000256" key="4">
    <source>
        <dbReference type="ARBA" id="ARBA00022833"/>
    </source>
</evidence>
<feature type="domain" description="C3H1-type" evidence="7">
    <location>
        <begin position="1"/>
        <end position="21"/>
    </location>
</feature>
<dbReference type="InterPro" id="IPR036855">
    <property type="entry name" value="Znf_CCCH_sf"/>
</dbReference>
<dbReference type="Gene3D" id="4.10.1000.10">
    <property type="entry name" value="Zinc finger, CCCH-type"/>
    <property type="match status" value="2"/>
</dbReference>
<dbReference type="Proteomes" id="UP000613177">
    <property type="component" value="Unassembled WGS sequence"/>
</dbReference>
<evidence type="ECO:0000256" key="2">
    <source>
        <dbReference type="ARBA" id="ARBA00022737"/>
    </source>
</evidence>
<dbReference type="Pfam" id="PF00642">
    <property type="entry name" value="zf-CCCH"/>
    <property type="match status" value="2"/>
</dbReference>
<accession>A0A8H7SUI5</accession>
<evidence type="ECO:0000259" key="7">
    <source>
        <dbReference type="PROSITE" id="PS50103"/>
    </source>
</evidence>
<feature type="zinc finger region" description="C3H1-type" evidence="5">
    <location>
        <begin position="31"/>
        <end position="59"/>
    </location>
</feature>
<evidence type="ECO:0000256" key="3">
    <source>
        <dbReference type="ARBA" id="ARBA00022771"/>
    </source>
</evidence>
<evidence type="ECO:0000313" key="8">
    <source>
        <dbReference type="EMBL" id="KAG2235286.1"/>
    </source>
</evidence>
<organism evidence="8 9">
    <name type="scientific">Thamnidium elegans</name>
    <dbReference type="NCBI Taxonomy" id="101142"/>
    <lineage>
        <taxon>Eukaryota</taxon>
        <taxon>Fungi</taxon>
        <taxon>Fungi incertae sedis</taxon>
        <taxon>Mucoromycota</taxon>
        <taxon>Mucoromycotina</taxon>
        <taxon>Mucoromycetes</taxon>
        <taxon>Mucorales</taxon>
        <taxon>Mucorineae</taxon>
        <taxon>Mucoraceae</taxon>
        <taxon>Thamnidium</taxon>
    </lineage>
</organism>
<evidence type="ECO:0000256" key="5">
    <source>
        <dbReference type="PROSITE-ProRule" id="PRU00723"/>
    </source>
</evidence>
<dbReference type="GO" id="GO:0008270">
    <property type="term" value="F:zinc ion binding"/>
    <property type="evidence" value="ECO:0007669"/>
    <property type="project" value="UniProtKB-KW"/>
</dbReference>
<feature type="domain" description="C3H1-type" evidence="7">
    <location>
        <begin position="31"/>
        <end position="59"/>
    </location>
</feature>
<reference evidence="8" key="1">
    <citation type="submission" date="2021-01" db="EMBL/GenBank/DDBJ databases">
        <title>Metabolic potential, ecology and presence of endohyphal bacteria is reflected in genomic diversity of Mucoromycotina.</title>
        <authorList>
            <person name="Muszewska A."/>
            <person name="Okrasinska A."/>
            <person name="Steczkiewicz K."/>
            <person name="Drgas O."/>
            <person name="Orlowska M."/>
            <person name="Perlinska-Lenart U."/>
            <person name="Aleksandrzak-Piekarczyk T."/>
            <person name="Szatraj K."/>
            <person name="Zielenkiewicz U."/>
            <person name="Pilsyk S."/>
            <person name="Malc E."/>
            <person name="Mieczkowski P."/>
            <person name="Kruszewska J.S."/>
            <person name="Biernat P."/>
            <person name="Pawlowska J."/>
        </authorList>
    </citation>
    <scope>NUCLEOTIDE SEQUENCE</scope>
    <source>
        <strain evidence="8">WA0000018081</strain>
    </source>
</reference>
<keyword evidence="2" id="KW-0677">Repeat</keyword>
<keyword evidence="9" id="KW-1185">Reference proteome</keyword>
<dbReference type="SUPFAM" id="SSF90229">
    <property type="entry name" value="CCCH zinc finger"/>
    <property type="match status" value="2"/>
</dbReference>